<dbReference type="FunFam" id="3.40.47.10:FF:000007">
    <property type="entry name" value="acetyl-CoA acetyltransferase, mitochondrial"/>
    <property type="match status" value="1"/>
</dbReference>
<keyword evidence="7" id="KW-0630">Potassium</keyword>
<evidence type="ECO:0000313" key="13">
    <source>
        <dbReference type="EMBL" id="PCE62512.1"/>
    </source>
</evidence>
<dbReference type="SUPFAM" id="SSF53901">
    <property type="entry name" value="Thiolase-like"/>
    <property type="match status" value="2"/>
</dbReference>
<dbReference type="Pfam" id="PF02803">
    <property type="entry name" value="Thiolase_C"/>
    <property type="match status" value="1"/>
</dbReference>
<dbReference type="InterPro" id="IPR020616">
    <property type="entry name" value="Thiolase_N"/>
</dbReference>
<evidence type="ECO:0000256" key="1">
    <source>
        <dbReference type="ARBA" id="ARBA00010982"/>
    </source>
</evidence>
<dbReference type="EC" id="2.3.1.9" evidence="3"/>
<evidence type="ECO:0000256" key="2">
    <source>
        <dbReference type="ARBA" id="ARBA00011881"/>
    </source>
</evidence>
<dbReference type="InterPro" id="IPR016039">
    <property type="entry name" value="Thiolase-like"/>
</dbReference>
<dbReference type="InterPro" id="IPR020610">
    <property type="entry name" value="Thiolase_AS"/>
</dbReference>
<feature type="domain" description="Thiolase N-terminal" evidence="11">
    <location>
        <begin position="4"/>
        <end position="260"/>
    </location>
</feature>
<dbReference type="InterPro" id="IPR020615">
    <property type="entry name" value="Thiolase_acyl_enz_int_AS"/>
</dbReference>
<comment type="caution">
    <text evidence="13">The sequence shown here is derived from an EMBL/GenBank/DDBJ whole genome shotgun (WGS) entry which is preliminary data.</text>
</comment>
<dbReference type="InterPro" id="IPR020617">
    <property type="entry name" value="Thiolase_C"/>
</dbReference>
<keyword evidence="14" id="KW-1185">Reference proteome</keyword>
<evidence type="ECO:0000259" key="11">
    <source>
        <dbReference type="Pfam" id="PF00108"/>
    </source>
</evidence>
<dbReference type="PIRSF" id="PIRSF000429">
    <property type="entry name" value="Ac-CoA_Ac_transf"/>
    <property type="match status" value="1"/>
</dbReference>
<evidence type="ECO:0000256" key="3">
    <source>
        <dbReference type="ARBA" id="ARBA00012705"/>
    </source>
</evidence>
<dbReference type="Gene3D" id="3.40.47.10">
    <property type="match status" value="1"/>
</dbReference>
<dbReference type="GO" id="GO:0006635">
    <property type="term" value="P:fatty acid beta-oxidation"/>
    <property type="evidence" value="ECO:0007669"/>
    <property type="project" value="TreeGrafter"/>
</dbReference>
<organism evidence="13 14">
    <name type="scientific">Sediminicola luteus</name>
    <dbReference type="NCBI Taxonomy" id="319238"/>
    <lineage>
        <taxon>Bacteria</taxon>
        <taxon>Pseudomonadati</taxon>
        <taxon>Bacteroidota</taxon>
        <taxon>Flavobacteriia</taxon>
        <taxon>Flavobacteriales</taxon>
        <taxon>Flavobacteriaceae</taxon>
        <taxon>Sediminicola</taxon>
    </lineage>
</organism>
<name>A0A2A4G430_9FLAO</name>
<dbReference type="PANTHER" id="PTHR18919">
    <property type="entry name" value="ACETYL-COA C-ACYLTRANSFERASE"/>
    <property type="match status" value="1"/>
</dbReference>
<reference evidence="13 14" key="1">
    <citation type="submission" date="2017-04" db="EMBL/GenBank/DDBJ databases">
        <title>A new member of the family Flavobacteriaceae isolated from ascidians.</title>
        <authorList>
            <person name="Chen L."/>
        </authorList>
    </citation>
    <scope>NUCLEOTIDE SEQUENCE [LARGE SCALE GENOMIC DNA]</scope>
    <source>
        <strain evidence="13 14">HQA918</strain>
    </source>
</reference>
<dbReference type="InterPro" id="IPR020613">
    <property type="entry name" value="Thiolase_CS"/>
</dbReference>
<keyword evidence="6" id="KW-0809">Transit peptide</keyword>
<dbReference type="OrthoDB" id="9764892at2"/>
<evidence type="ECO:0000256" key="8">
    <source>
        <dbReference type="ARBA" id="ARBA00023315"/>
    </source>
</evidence>
<feature type="active site" description="Proton acceptor" evidence="9">
    <location>
        <position position="347"/>
    </location>
</feature>
<protein>
    <recommendedName>
        <fullName evidence="3">acetyl-CoA C-acetyltransferase</fullName>
        <ecNumber evidence="3">2.3.1.9</ecNumber>
    </recommendedName>
</protein>
<dbReference type="Proteomes" id="UP000219559">
    <property type="component" value="Unassembled WGS sequence"/>
</dbReference>
<comment type="subunit">
    <text evidence="2">Homotetramer.</text>
</comment>
<evidence type="ECO:0000256" key="6">
    <source>
        <dbReference type="ARBA" id="ARBA00022946"/>
    </source>
</evidence>
<evidence type="ECO:0000313" key="14">
    <source>
        <dbReference type="Proteomes" id="UP000219559"/>
    </source>
</evidence>
<evidence type="ECO:0000259" key="12">
    <source>
        <dbReference type="Pfam" id="PF02803"/>
    </source>
</evidence>
<dbReference type="InterPro" id="IPR002155">
    <property type="entry name" value="Thiolase"/>
</dbReference>
<dbReference type="EMBL" id="NBWU01000008">
    <property type="protein sequence ID" value="PCE62512.1"/>
    <property type="molecule type" value="Genomic_DNA"/>
</dbReference>
<dbReference type="PROSITE" id="PS00098">
    <property type="entry name" value="THIOLASE_1"/>
    <property type="match status" value="1"/>
</dbReference>
<dbReference type="GO" id="GO:0046872">
    <property type="term" value="F:metal ion binding"/>
    <property type="evidence" value="ECO:0007669"/>
    <property type="project" value="UniProtKB-KW"/>
</dbReference>
<evidence type="ECO:0000256" key="10">
    <source>
        <dbReference type="RuleBase" id="RU003557"/>
    </source>
</evidence>
<keyword evidence="4 10" id="KW-0808">Transferase</keyword>
<feature type="active site" description="Acyl-thioester intermediate" evidence="9">
    <location>
        <position position="88"/>
    </location>
</feature>
<dbReference type="CDD" id="cd00751">
    <property type="entry name" value="thiolase"/>
    <property type="match status" value="1"/>
</dbReference>
<evidence type="ECO:0000256" key="5">
    <source>
        <dbReference type="ARBA" id="ARBA00022723"/>
    </source>
</evidence>
<accession>A0A2A4G430</accession>
<dbReference type="PANTHER" id="PTHR18919:SF156">
    <property type="entry name" value="ACETYL-COA ACETYLTRANSFERASE, MITOCHONDRIAL"/>
    <property type="match status" value="1"/>
</dbReference>
<gene>
    <name evidence="13" type="ORF">B7P33_17900</name>
</gene>
<dbReference type="NCBIfam" id="TIGR01930">
    <property type="entry name" value="AcCoA-C-Actrans"/>
    <property type="match status" value="1"/>
</dbReference>
<evidence type="ECO:0000256" key="9">
    <source>
        <dbReference type="PIRSR" id="PIRSR000429-1"/>
    </source>
</evidence>
<dbReference type="AlphaFoldDB" id="A0A2A4G430"/>
<keyword evidence="8 10" id="KW-0012">Acyltransferase</keyword>
<dbReference type="RefSeq" id="WP_097443599.1">
    <property type="nucleotide sequence ID" value="NZ_NBWU01000008.1"/>
</dbReference>
<evidence type="ECO:0000256" key="4">
    <source>
        <dbReference type="ARBA" id="ARBA00022679"/>
    </source>
</evidence>
<dbReference type="Pfam" id="PF00108">
    <property type="entry name" value="Thiolase_N"/>
    <property type="match status" value="1"/>
</dbReference>
<proteinExistence type="inferred from homology"/>
<keyword evidence="5" id="KW-0479">Metal-binding</keyword>
<dbReference type="PROSITE" id="PS00737">
    <property type="entry name" value="THIOLASE_2"/>
    <property type="match status" value="1"/>
</dbReference>
<dbReference type="PROSITE" id="PS00099">
    <property type="entry name" value="THIOLASE_3"/>
    <property type="match status" value="1"/>
</dbReference>
<sequence length="390" mass="40459">MNKVVIVSAVRTPMGSFLGSLSSIPAPRLGATAIKGALDKIGLAPEQVDEVLMGNVVQAGTGQAPARQAAIYAGIPDTVPCTTVNKVCASGMKAVMQGAQAIALGDADIVVAGGMENMSSIPHYVHMRKGTKFGPAKMEDGLQRDGLVDAYDQNAMGVCADACATEYGFSREDQDAFAIQSYERSADAWAAGKFEEEIVPVSVPQRKGDPVIVAEDEEYKNVRMDKIPALRPAFTKEGTVTAANASTINDGAAALVLMSADKAAELGLTPLATISSYADAAHEPEWFTTAPAKALPKALDKAKLTLDDIDYFELNEAFSVVGLANMKILGLNDSNVNVNGGAVSLGHPLGCSGARILVTLIHVMKQNDGKHGAAAICNGGGGASAVVLTR</sequence>
<comment type="similarity">
    <text evidence="1 10">Belongs to the thiolase-like superfamily. Thiolase family.</text>
</comment>
<feature type="active site" description="Proton acceptor" evidence="9">
    <location>
        <position position="377"/>
    </location>
</feature>
<evidence type="ECO:0000256" key="7">
    <source>
        <dbReference type="ARBA" id="ARBA00022958"/>
    </source>
</evidence>
<feature type="domain" description="Thiolase C-terminal" evidence="12">
    <location>
        <begin position="268"/>
        <end position="389"/>
    </location>
</feature>
<dbReference type="GO" id="GO:0003985">
    <property type="term" value="F:acetyl-CoA C-acetyltransferase activity"/>
    <property type="evidence" value="ECO:0007669"/>
    <property type="project" value="UniProtKB-EC"/>
</dbReference>